<dbReference type="Ensembl" id="ENSPMRT00000002430.1">
    <property type="protein sequence ID" value="ENSPMRP00000002285.1"/>
    <property type="gene ID" value="ENSPMRG00000001650.1"/>
</dbReference>
<evidence type="ECO:0000256" key="1">
    <source>
        <dbReference type="ARBA" id="ARBA00004123"/>
    </source>
</evidence>
<evidence type="ECO:0000256" key="4">
    <source>
        <dbReference type="ARBA" id="ARBA00022490"/>
    </source>
</evidence>
<dbReference type="InterPro" id="IPR053719">
    <property type="entry name" value="Lipogen_MT_Stabilize_sf"/>
</dbReference>
<dbReference type="GO" id="GO:0046890">
    <property type="term" value="P:regulation of lipid biosynthetic process"/>
    <property type="evidence" value="ECO:0007669"/>
    <property type="project" value="TreeGrafter"/>
</dbReference>
<dbReference type="OMA" id="ESKHQIT"/>
<evidence type="ECO:0008006" key="8">
    <source>
        <dbReference type="Google" id="ProtNLM"/>
    </source>
</evidence>
<name>A0A670HSS4_PODMU</name>
<dbReference type="Proteomes" id="UP000472272">
    <property type="component" value="Chromosome 4"/>
</dbReference>
<protein>
    <recommendedName>
        <fullName evidence="8">MID1 interacting protein 1</fullName>
    </recommendedName>
</protein>
<reference evidence="6" key="3">
    <citation type="submission" date="2025-09" db="UniProtKB">
        <authorList>
            <consortium name="Ensembl"/>
        </authorList>
    </citation>
    <scope>IDENTIFICATION</scope>
</reference>
<keyword evidence="7" id="KW-1185">Reference proteome</keyword>
<dbReference type="GO" id="GO:0005829">
    <property type="term" value="C:cytosol"/>
    <property type="evidence" value="ECO:0007669"/>
    <property type="project" value="TreeGrafter"/>
</dbReference>
<dbReference type="PANTHER" id="PTHR14315">
    <property type="entry name" value="SPOT14 FAMILY MEMBER"/>
    <property type="match status" value="1"/>
</dbReference>
<dbReference type="Gene3D" id="6.10.140.1610">
    <property type="match status" value="1"/>
</dbReference>
<organism evidence="6 7">
    <name type="scientific">Podarcis muralis</name>
    <name type="common">Wall lizard</name>
    <name type="synonym">Lacerta muralis</name>
    <dbReference type="NCBI Taxonomy" id="64176"/>
    <lineage>
        <taxon>Eukaryota</taxon>
        <taxon>Metazoa</taxon>
        <taxon>Chordata</taxon>
        <taxon>Craniata</taxon>
        <taxon>Vertebrata</taxon>
        <taxon>Euteleostomi</taxon>
        <taxon>Lepidosauria</taxon>
        <taxon>Squamata</taxon>
        <taxon>Bifurcata</taxon>
        <taxon>Unidentata</taxon>
        <taxon>Episquamata</taxon>
        <taxon>Laterata</taxon>
        <taxon>Lacertibaenia</taxon>
        <taxon>Lacertidae</taxon>
        <taxon>Podarcis</taxon>
    </lineage>
</organism>
<dbReference type="InterPro" id="IPR009786">
    <property type="entry name" value="Spot_14"/>
</dbReference>
<reference evidence="6 7" key="1">
    <citation type="journal article" date="2019" name="Proc. Natl. Acad. Sci. U.S.A.">
        <title>Regulatory changes in pterin and carotenoid genes underlie balanced color polymorphisms in the wall lizard.</title>
        <authorList>
            <person name="Andrade P."/>
            <person name="Pinho C."/>
            <person name="Perez I de Lanuza G."/>
            <person name="Afonso S."/>
            <person name="Brejcha J."/>
            <person name="Rubin C.J."/>
            <person name="Wallerman O."/>
            <person name="Pereira P."/>
            <person name="Sabatino S.J."/>
            <person name="Bellati A."/>
            <person name="Pellitteri-Rosa D."/>
            <person name="Bosakova Z."/>
            <person name="Bunikis I."/>
            <person name="Carretero M.A."/>
            <person name="Feiner N."/>
            <person name="Marsik P."/>
            <person name="Pauperio F."/>
            <person name="Salvi D."/>
            <person name="Soler L."/>
            <person name="While G.M."/>
            <person name="Uller T."/>
            <person name="Font E."/>
            <person name="Andersson L."/>
            <person name="Carneiro M."/>
        </authorList>
    </citation>
    <scope>NUCLEOTIDE SEQUENCE</scope>
</reference>
<dbReference type="PANTHER" id="PTHR14315:SF18">
    <property type="entry name" value="THYROID HORMONE-INDUCIBLE HEPATIC PROTEIN"/>
    <property type="match status" value="1"/>
</dbReference>
<accession>A0A670HSS4</accession>
<evidence type="ECO:0000256" key="3">
    <source>
        <dbReference type="ARBA" id="ARBA00009488"/>
    </source>
</evidence>
<dbReference type="AlphaFoldDB" id="A0A670HSS4"/>
<dbReference type="Pfam" id="PF07084">
    <property type="entry name" value="Spot_14"/>
    <property type="match status" value="2"/>
</dbReference>
<keyword evidence="5" id="KW-0539">Nucleus</keyword>
<proteinExistence type="inferred from homology"/>
<sequence length="145" mass="16582">GSLGKEGLELAWNYPTQNPSQPIAMERYVSAVRKMEQTVMFPSLLLGVSLEDQAETFETNSSNEDSSERDLYEDYTLLKSIKGRAEGASRKRRAKEKADLEDLFHYHVSGLHRVLTQLTRRANAVTSKYNEIMGQINQNEISLRW</sequence>
<evidence type="ECO:0000256" key="5">
    <source>
        <dbReference type="ARBA" id="ARBA00023242"/>
    </source>
</evidence>
<reference evidence="6" key="2">
    <citation type="submission" date="2025-08" db="UniProtKB">
        <authorList>
            <consortium name="Ensembl"/>
        </authorList>
    </citation>
    <scope>IDENTIFICATION</scope>
</reference>
<evidence type="ECO:0000313" key="6">
    <source>
        <dbReference type="Ensembl" id="ENSPMRP00000002285.1"/>
    </source>
</evidence>
<evidence type="ECO:0000313" key="7">
    <source>
        <dbReference type="Proteomes" id="UP000472272"/>
    </source>
</evidence>
<dbReference type="GeneTree" id="ENSGT00500000044890"/>
<comment type="similarity">
    <text evidence="3">Belongs to the SPOT14 family.</text>
</comment>
<keyword evidence="4" id="KW-0963">Cytoplasm</keyword>
<dbReference type="GO" id="GO:0005634">
    <property type="term" value="C:nucleus"/>
    <property type="evidence" value="ECO:0007669"/>
    <property type="project" value="UniProtKB-SubCell"/>
</dbReference>
<evidence type="ECO:0000256" key="2">
    <source>
        <dbReference type="ARBA" id="ARBA00004496"/>
    </source>
</evidence>
<comment type="subcellular location">
    <subcellularLocation>
        <location evidence="2">Cytoplasm</location>
    </subcellularLocation>
    <subcellularLocation>
        <location evidence="1">Nucleus</location>
    </subcellularLocation>
</comment>